<reference evidence="1 2" key="1">
    <citation type="submission" date="2018-06" db="EMBL/GenBank/DDBJ databases">
        <title>Pedobacter endophyticus sp. nov., an endophytic bacterium isolated from a leaf of Triticum aestivum.</title>
        <authorList>
            <person name="Zhang L."/>
        </authorList>
    </citation>
    <scope>NUCLEOTIDE SEQUENCE [LARGE SCALE GENOMIC DNA]</scope>
    <source>
        <strain evidence="1 2">CM134L-2</strain>
    </source>
</reference>
<name>A0A443YUC8_9SPHI</name>
<sequence length="132" mass="13674">MKTTRNKYAAIIFATLITILMFGCSKDKDNTPSSTSHKLVFKAEASAGSTLNLVVYGYDNTLTTASSVGGTTWTSPEITAPANATVASVVFNAIGANAASTLKVQVYVDGVLKKEGTGTGTALTATAQFNLK</sequence>
<comment type="caution">
    <text evidence="1">The sequence shown here is derived from an EMBL/GenBank/DDBJ whole genome shotgun (WGS) entry which is preliminary data.</text>
</comment>
<dbReference type="AlphaFoldDB" id="A0A443YUC8"/>
<evidence type="ECO:0000313" key="2">
    <source>
        <dbReference type="Proteomes" id="UP000284120"/>
    </source>
</evidence>
<keyword evidence="2" id="KW-1185">Reference proteome</keyword>
<protein>
    <submittedName>
        <fullName evidence="1">Uncharacterized protein</fullName>
    </submittedName>
</protein>
<dbReference type="EMBL" id="SAYW01000003">
    <property type="protein sequence ID" value="RWU07471.1"/>
    <property type="molecule type" value="Genomic_DNA"/>
</dbReference>
<proteinExistence type="predicted"/>
<accession>A0A443YUC8</accession>
<organism evidence="1 2">
    <name type="scientific">Pedobacter chitinilyticus</name>
    <dbReference type="NCBI Taxonomy" id="2233776"/>
    <lineage>
        <taxon>Bacteria</taxon>
        <taxon>Pseudomonadati</taxon>
        <taxon>Bacteroidota</taxon>
        <taxon>Sphingobacteriia</taxon>
        <taxon>Sphingobacteriales</taxon>
        <taxon>Sphingobacteriaceae</taxon>
        <taxon>Pedobacter</taxon>
    </lineage>
</organism>
<dbReference type="PROSITE" id="PS51257">
    <property type="entry name" value="PROKAR_LIPOPROTEIN"/>
    <property type="match status" value="1"/>
</dbReference>
<dbReference type="OrthoDB" id="713675at2"/>
<evidence type="ECO:0000313" key="1">
    <source>
        <dbReference type="EMBL" id="RWU07471.1"/>
    </source>
</evidence>
<dbReference type="Proteomes" id="UP000284120">
    <property type="component" value="Unassembled WGS sequence"/>
</dbReference>
<gene>
    <name evidence="1" type="ORF">DPV69_10800</name>
</gene>
<dbReference type="RefSeq" id="WP_113647381.1">
    <property type="nucleotide sequence ID" value="NZ_QMHN01000003.1"/>
</dbReference>